<dbReference type="PANTHER" id="PTHR42839:SF2">
    <property type="entry name" value="ISOCHORISMATE SYNTHASE ENTC"/>
    <property type="match status" value="1"/>
</dbReference>
<reference evidence="2" key="1">
    <citation type="submission" date="2022-07" db="EMBL/GenBank/DDBJ databases">
        <title>Taxonomy of Novel Oxalotrophic and Methylotrophic Bacteria.</title>
        <authorList>
            <person name="Sahin N."/>
            <person name="Tani A."/>
        </authorList>
    </citation>
    <scope>NUCLEOTIDE SEQUENCE</scope>
    <source>
        <strain evidence="2">AM327</strain>
    </source>
</reference>
<dbReference type="Gene3D" id="3.60.120.10">
    <property type="entry name" value="Anthranilate synthase"/>
    <property type="match status" value="1"/>
</dbReference>
<dbReference type="PANTHER" id="PTHR42839">
    <property type="entry name" value="ISOCHORISMATE SYNTHASE ENTC"/>
    <property type="match status" value="1"/>
</dbReference>
<dbReference type="EMBL" id="BRVP01000007">
    <property type="protein sequence ID" value="GLB52246.1"/>
    <property type="molecule type" value="Genomic_DNA"/>
</dbReference>
<proteinExistence type="predicted"/>
<gene>
    <name evidence="2" type="primary">menF</name>
    <name evidence="2" type="ORF">NBRC110019_12850</name>
</gene>
<evidence type="ECO:0000313" key="3">
    <source>
        <dbReference type="Proteomes" id="UP001143545"/>
    </source>
</evidence>
<dbReference type="Pfam" id="PF00425">
    <property type="entry name" value="Chorismate_bind"/>
    <property type="match status" value="1"/>
</dbReference>
<dbReference type="InterPro" id="IPR005801">
    <property type="entry name" value="ADC_synthase"/>
</dbReference>
<comment type="caution">
    <text evidence="2">The sequence shown here is derived from an EMBL/GenBank/DDBJ whole genome shotgun (WGS) entry which is preliminary data.</text>
</comment>
<dbReference type="InterPro" id="IPR015890">
    <property type="entry name" value="Chorismate_C"/>
</dbReference>
<dbReference type="SUPFAM" id="SSF56322">
    <property type="entry name" value="ADC synthase"/>
    <property type="match status" value="1"/>
</dbReference>
<keyword evidence="3" id="KW-1185">Reference proteome</keyword>
<evidence type="ECO:0000313" key="2">
    <source>
        <dbReference type="EMBL" id="GLB52246.1"/>
    </source>
</evidence>
<dbReference type="Proteomes" id="UP001143545">
    <property type="component" value="Unassembled WGS sequence"/>
</dbReference>
<dbReference type="AlphaFoldDB" id="A0A9W6B3Y2"/>
<sequence>MQQELFFDKIKEHYTANLPFVVYRKPGESAVYSYLQLNDELQYTKDFTEGGFVFAPFNLSERVVLFSSEVSEKLQLETFNYNETDVINAYTVLTEEEHLAHVNLVAKGVEALTANSGFKKVVLSRKEVLKTEKKDPLLLFQRILHTYPNAFCYCWYHPKVGLWLGATPETLLKIYRNKLATMALAGTQKYVDTENVYWGDKEKMEQQIVTDTIVNALTPVLSNLEVSNVHTHKAGTLLHLKTDISGRLSNNHGLKEVIEALHPTPAVCGLPKEKAKAFIFNNENYRRTYYSGFLGELNNKTTVERNTNRRNVENSAYKATVVSSHLFVNLRSMEMVEDELHLFVGGGIVKDSDPEAEWQETVHKTNTMKQVLALKLPSRIK</sequence>
<dbReference type="RefSeq" id="WP_281753446.1">
    <property type="nucleotide sequence ID" value="NZ_BRVP01000007.1"/>
</dbReference>
<protein>
    <recommendedName>
        <fullName evidence="1">Chorismate-utilising enzyme C-terminal domain-containing protein</fullName>
    </recommendedName>
</protein>
<evidence type="ECO:0000259" key="1">
    <source>
        <dbReference type="Pfam" id="PF00425"/>
    </source>
</evidence>
<feature type="domain" description="Chorismate-utilising enzyme C-terminal" evidence="1">
    <location>
        <begin position="102"/>
        <end position="364"/>
    </location>
</feature>
<accession>A0A9W6B3Y2</accession>
<name>A0A9W6B3Y2_9FLAO</name>
<organism evidence="2 3">
    <name type="scientific">Neptunitalea chrysea</name>
    <dbReference type="NCBI Taxonomy" id="1647581"/>
    <lineage>
        <taxon>Bacteria</taxon>
        <taxon>Pseudomonadati</taxon>
        <taxon>Bacteroidota</taxon>
        <taxon>Flavobacteriia</taxon>
        <taxon>Flavobacteriales</taxon>
        <taxon>Flavobacteriaceae</taxon>
        <taxon>Neptunitalea</taxon>
    </lineage>
</organism>